<accession>A0A7J8JFI6</accession>
<gene>
    <name evidence="2" type="ORF">HJG63_010062</name>
</gene>
<feature type="region of interest" description="Disordered" evidence="1">
    <location>
        <begin position="104"/>
        <end position="150"/>
    </location>
</feature>
<comment type="caution">
    <text evidence="2">The sequence shown here is derived from an EMBL/GenBank/DDBJ whole genome shotgun (WGS) entry which is preliminary data.</text>
</comment>
<keyword evidence="3" id="KW-1185">Reference proteome</keyword>
<dbReference type="Proteomes" id="UP000593571">
    <property type="component" value="Unassembled WGS sequence"/>
</dbReference>
<sequence length="150" mass="15748">MPRFKCTAAGRLSWRPGRGGHQGPTRSPFRRQRAVSQVGRGRPGACGLCLSHGTPVRVQASHSGSRLSGSTGLCGARFAWNLCHAEAPDETPWPWVSVSRAVRDATGRTPLPSSPSPTPRPLGTASSGDRAPRGQGTKGLSAPAYACRLP</sequence>
<feature type="region of interest" description="Disordered" evidence="1">
    <location>
        <begin position="9"/>
        <end position="31"/>
    </location>
</feature>
<reference evidence="2 3" key="1">
    <citation type="journal article" date="2020" name="Nature">
        <title>Six reference-quality genomes reveal evolution of bat adaptations.</title>
        <authorList>
            <person name="Jebb D."/>
            <person name="Huang Z."/>
            <person name="Pippel M."/>
            <person name="Hughes G.M."/>
            <person name="Lavrichenko K."/>
            <person name="Devanna P."/>
            <person name="Winkler S."/>
            <person name="Jermiin L.S."/>
            <person name="Skirmuntt E.C."/>
            <person name="Katzourakis A."/>
            <person name="Burkitt-Gray L."/>
            <person name="Ray D.A."/>
            <person name="Sullivan K.A.M."/>
            <person name="Roscito J.G."/>
            <person name="Kirilenko B.M."/>
            <person name="Davalos L.M."/>
            <person name="Corthals A.P."/>
            <person name="Power M.L."/>
            <person name="Jones G."/>
            <person name="Ransome R.D."/>
            <person name="Dechmann D.K.N."/>
            <person name="Locatelli A.G."/>
            <person name="Puechmaille S.J."/>
            <person name="Fedrigo O."/>
            <person name="Jarvis E.D."/>
            <person name="Hiller M."/>
            <person name="Vernes S.C."/>
            <person name="Myers E.W."/>
            <person name="Teeling E.C."/>
        </authorList>
    </citation>
    <scope>NUCLEOTIDE SEQUENCE [LARGE SCALE GENOMIC DNA]</scope>
    <source>
        <strain evidence="2">MRouAeg1</strain>
        <tissue evidence="2">Muscle</tissue>
    </source>
</reference>
<protein>
    <submittedName>
        <fullName evidence="2">Uncharacterized protein</fullName>
    </submittedName>
</protein>
<evidence type="ECO:0000313" key="2">
    <source>
        <dbReference type="EMBL" id="KAF6495653.1"/>
    </source>
</evidence>
<proteinExistence type="predicted"/>
<organism evidence="2 3">
    <name type="scientific">Rousettus aegyptiacus</name>
    <name type="common">Egyptian fruit bat</name>
    <name type="synonym">Pteropus aegyptiacus</name>
    <dbReference type="NCBI Taxonomy" id="9407"/>
    <lineage>
        <taxon>Eukaryota</taxon>
        <taxon>Metazoa</taxon>
        <taxon>Chordata</taxon>
        <taxon>Craniata</taxon>
        <taxon>Vertebrata</taxon>
        <taxon>Euteleostomi</taxon>
        <taxon>Mammalia</taxon>
        <taxon>Eutheria</taxon>
        <taxon>Laurasiatheria</taxon>
        <taxon>Chiroptera</taxon>
        <taxon>Yinpterochiroptera</taxon>
        <taxon>Pteropodoidea</taxon>
        <taxon>Pteropodidae</taxon>
        <taxon>Rousettinae</taxon>
        <taxon>Rousettus</taxon>
    </lineage>
</organism>
<name>A0A7J8JFI6_ROUAE</name>
<evidence type="ECO:0000256" key="1">
    <source>
        <dbReference type="SAM" id="MobiDB-lite"/>
    </source>
</evidence>
<evidence type="ECO:0000313" key="3">
    <source>
        <dbReference type="Proteomes" id="UP000593571"/>
    </source>
</evidence>
<dbReference type="EMBL" id="JACASE010000002">
    <property type="protein sequence ID" value="KAF6495653.1"/>
    <property type="molecule type" value="Genomic_DNA"/>
</dbReference>
<dbReference type="AlphaFoldDB" id="A0A7J8JFI6"/>